<reference evidence="1" key="1">
    <citation type="submission" date="2018-07" db="EMBL/GenBank/DDBJ databases">
        <authorList>
            <person name="Quirk P.G."/>
            <person name="Krulwich T.A."/>
        </authorList>
    </citation>
    <scope>NUCLEOTIDE SEQUENCE</scope>
</reference>
<name>A0A385EDM5_9CAUD</name>
<accession>A0A385EDM5</accession>
<gene>
    <name evidence="1" type="ORF">CcrPW_gp299</name>
</gene>
<organism evidence="1 2">
    <name type="scientific">Caulobacter phage CcrPW</name>
    <dbReference type="NCBI Taxonomy" id="2283271"/>
    <lineage>
        <taxon>Viruses</taxon>
        <taxon>Duplodnaviria</taxon>
        <taxon>Heunggongvirae</taxon>
        <taxon>Uroviricota</taxon>
        <taxon>Caudoviricetes</taxon>
        <taxon>Jeanschmidtviridae</taxon>
        <taxon>Colossusvirus</taxon>
        <taxon>Colossusvirus PW</taxon>
    </lineage>
</organism>
<dbReference type="Proteomes" id="UP000259026">
    <property type="component" value="Segment"/>
</dbReference>
<dbReference type="EMBL" id="MH588545">
    <property type="protein sequence ID" value="AXQ68838.1"/>
    <property type="molecule type" value="Genomic_DNA"/>
</dbReference>
<protein>
    <submittedName>
        <fullName evidence="1">Uncharacterized protein</fullName>
    </submittedName>
</protein>
<evidence type="ECO:0000313" key="1">
    <source>
        <dbReference type="EMBL" id="AXQ68838.1"/>
    </source>
</evidence>
<sequence>MVTDEDYFLHGADYAFKKTSETPRKKCCETCAFNPTGPTVRPADVTIYQLTKWSADYDGFICHTEDERGVHLRCAAWHALHGRDVRS</sequence>
<proteinExistence type="predicted"/>
<reference evidence="1" key="2">
    <citation type="submission" date="2018-09" db="EMBL/GenBank/DDBJ databases">
        <title>Giant CbK-like Caulobacter bacteriophages have genetically divergent genomes.</title>
        <authorList>
            <person name="Wilson K."/>
            <person name="Ely B."/>
        </authorList>
    </citation>
    <scope>NUCLEOTIDE SEQUENCE [LARGE SCALE GENOMIC DNA]</scope>
</reference>
<keyword evidence="2" id="KW-1185">Reference proteome</keyword>
<evidence type="ECO:0000313" key="2">
    <source>
        <dbReference type="Proteomes" id="UP000259026"/>
    </source>
</evidence>